<dbReference type="GO" id="GO:0005886">
    <property type="term" value="C:plasma membrane"/>
    <property type="evidence" value="ECO:0007669"/>
    <property type="project" value="UniProtKB-SubCell"/>
</dbReference>
<dbReference type="NCBIfam" id="TIGR01133">
    <property type="entry name" value="murG"/>
    <property type="match status" value="1"/>
</dbReference>
<comment type="pathway">
    <text evidence="10">Cell wall biogenesis; peptidoglycan biosynthesis.</text>
</comment>
<reference evidence="13 14" key="1">
    <citation type="submission" date="2019-03" db="EMBL/GenBank/DDBJ databases">
        <title>Genomic Encyclopedia of Type Strains, Phase IV (KMG-IV): sequencing the most valuable type-strain genomes for metagenomic binning, comparative biology and taxonomic classification.</title>
        <authorList>
            <person name="Goeker M."/>
        </authorList>
    </citation>
    <scope>NUCLEOTIDE SEQUENCE [LARGE SCALE GENOMIC DNA]</scope>
    <source>
        <strain evidence="13 14">DSM 101688</strain>
    </source>
</reference>
<dbReference type="GO" id="GO:0050511">
    <property type="term" value="F:undecaprenyldiphospho-muramoylpentapeptide beta-N-acetylglucosaminyltransferase activity"/>
    <property type="evidence" value="ECO:0007669"/>
    <property type="project" value="UniProtKB-UniRule"/>
</dbReference>
<dbReference type="Proteomes" id="UP000295304">
    <property type="component" value="Unassembled WGS sequence"/>
</dbReference>
<keyword evidence="7 10" id="KW-0472">Membrane</keyword>
<dbReference type="GO" id="GO:0071555">
    <property type="term" value="P:cell wall organization"/>
    <property type="evidence" value="ECO:0007669"/>
    <property type="project" value="UniProtKB-KW"/>
</dbReference>
<evidence type="ECO:0000313" key="14">
    <source>
        <dbReference type="Proteomes" id="UP000295304"/>
    </source>
</evidence>
<dbReference type="GO" id="GO:0005975">
    <property type="term" value="P:carbohydrate metabolic process"/>
    <property type="evidence" value="ECO:0007669"/>
    <property type="project" value="InterPro"/>
</dbReference>
<protein>
    <recommendedName>
        <fullName evidence="10">UDP-N-acetylglucosamine--N-acetylmuramyl-(pentapeptide) pyrophosphoryl-undecaprenol N-acetylglucosamine transferase</fullName>
        <ecNumber evidence="10">2.4.1.227</ecNumber>
    </recommendedName>
    <alternativeName>
        <fullName evidence="10">Undecaprenyl-PP-MurNAc-pentapeptide-UDPGlcNAc GlcNAc transferase</fullName>
    </alternativeName>
</protein>
<dbReference type="GO" id="GO:0051301">
    <property type="term" value="P:cell division"/>
    <property type="evidence" value="ECO:0007669"/>
    <property type="project" value="UniProtKB-KW"/>
</dbReference>
<feature type="binding site" evidence="10">
    <location>
        <begin position="13"/>
        <end position="15"/>
    </location>
    <ligand>
        <name>UDP-N-acetyl-alpha-D-glucosamine</name>
        <dbReference type="ChEBI" id="CHEBI:57705"/>
    </ligand>
</feature>
<comment type="function">
    <text evidence="10">Cell wall formation. Catalyzes the transfer of a GlcNAc subunit on undecaprenyl-pyrophosphoryl-MurNAc-pentapeptide (lipid intermediate I) to form undecaprenyl-pyrophosphoryl-MurNAc-(pentapeptide)GlcNAc (lipid intermediate II).</text>
</comment>
<dbReference type="GO" id="GO:0051991">
    <property type="term" value="F:UDP-N-acetyl-D-glucosamine:N-acetylmuramoyl-L-alanyl-D-glutamyl-meso-2,6-diaminopimelyl-D-alanyl-D-alanine-diphosphoundecaprenol 4-beta-N-acetylglucosaminlytransferase activity"/>
    <property type="evidence" value="ECO:0007669"/>
    <property type="project" value="RHEA"/>
</dbReference>
<dbReference type="SUPFAM" id="SSF53756">
    <property type="entry name" value="UDP-Glycosyltransferase/glycogen phosphorylase"/>
    <property type="match status" value="1"/>
</dbReference>
<dbReference type="EMBL" id="SLZW01000006">
    <property type="protein sequence ID" value="TCS62194.1"/>
    <property type="molecule type" value="Genomic_DNA"/>
</dbReference>
<dbReference type="OrthoDB" id="9808936at2"/>
<keyword evidence="5 10" id="KW-0133">Cell shape</keyword>
<keyword evidence="4 10" id="KW-0808">Transferase</keyword>
<evidence type="ECO:0000256" key="9">
    <source>
        <dbReference type="ARBA" id="ARBA00023316"/>
    </source>
</evidence>
<evidence type="ECO:0000259" key="12">
    <source>
        <dbReference type="Pfam" id="PF04101"/>
    </source>
</evidence>
<feature type="binding site" evidence="10">
    <location>
        <position position="124"/>
    </location>
    <ligand>
        <name>UDP-N-acetyl-alpha-D-glucosamine</name>
        <dbReference type="ChEBI" id="CHEBI:57705"/>
    </ligand>
</feature>
<evidence type="ECO:0000256" key="4">
    <source>
        <dbReference type="ARBA" id="ARBA00022679"/>
    </source>
</evidence>
<evidence type="ECO:0000256" key="5">
    <source>
        <dbReference type="ARBA" id="ARBA00022960"/>
    </source>
</evidence>
<dbReference type="RefSeq" id="WP_132939270.1">
    <property type="nucleotide sequence ID" value="NZ_CP119676.1"/>
</dbReference>
<feature type="binding site" evidence="10">
    <location>
        <position position="195"/>
    </location>
    <ligand>
        <name>UDP-N-acetyl-alpha-D-glucosamine</name>
        <dbReference type="ChEBI" id="CHEBI:57705"/>
    </ligand>
</feature>
<organism evidence="13 14">
    <name type="scientific">Varunaivibrio sulfuroxidans</name>
    <dbReference type="NCBI Taxonomy" id="1773489"/>
    <lineage>
        <taxon>Bacteria</taxon>
        <taxon>Pseudomonadati</taxon>
        <taxon>Pseudomonadota</taxon>
        <taxon>Alphaproteobacteria</taxon>
        <taxon>Rhodospirillales</taxon>
        <taxon>Magnetovibrionaceae</taxon>
        <taxon>Varunaivibrio</taxon>
    </lineage>
</organism>
<dbReference type="Gene3D" id="3.40.50.2000">
    <property type="entry name" value="Glycogen Phosphorylase B"/>
    <property type="match status" value="2"/>
</dbReference>
<keyword evidence="1 10" id="KW-1003">Cell membrane</keyword>
<keyword evidence="9 10" id="KW-0961">Cell wall biogenesis/degradation</keyword>
<dbReference type="CDD" id="cd03785">
    <property type="entry name" value="GT28_MurG"/>
    <property type="match status" value="1"/>
</dbReference>
<dbReference type="UniPathway" id="UPA00219"/>
<evidence type="ECO:0000313" key="13">
    <source>
        <dbReference type="EMBL" id="TCS62194.1"/>
    </source>
</evidence>
<feature type="binding site" evidence="10">
    <location>
        <position position="167"/>
    </location>
    <ligand>
        <name>UDP-N-acetyl-alpha-D-glucosamine</name>
        <dbReference type="ChEBI" id="CHEBI:57705"/>
    </ligand>
</feature>
<feature type="binding site" evidence="10">
    <location>
        <position position="296"/>
    </location>
    <ligand>
        <name>UDP-N-acetyl-alpha-D-glucosamine</name>
        <dbReference type="ChEBI" id="CHEBI:57705"/>
    </ligand>
</feature>
<dbReference type="Pfam" id="PF04101">
    <property type="entry name" value="Glyco_tran_28_C"/>
    <property type="match status" value="1"/>
</dbReference>
<evidence type="ECO:0000256" key="10">
    <source>
        <dbReference type="HAMAP-Rule" id="MF_00033"/>
    </source>
</evidence>
<evidence type="ECO:0000256" key="1">
    <source>
        <dbReference type="ARBA" id="ARBA00022475"/>
    </source>
</evidence>
<dbReference type="AlphaFoldDB" id="A0A4R3J9L4"/>
<evidence type="ECO:0000256" key="7">
    <source>
        <dbReference type="ARBA" id="ARBA00023136"/>
    </source>
</evidence>
<dbReference type="PANTHER" id="PTHR21015">
    <property type="entry name" value="UDP-N-ACETYLGLUCOSAMINE--N-ACETYLMURAMYL-(PENTAPEPTIDE) PYROPHOSPHORYL-UNDECAPRENOL N-ACETYLGLUCOSAMINE TRANSFERASE 1"/>
    <property type="match status" value="1"/>
</dbReference>
<keyword evidence="14" id="KW-1185">Reference proteome</keyword>
<feature type="domain" description="Glycosyltransferase family 28 N-terminal" evidence="11">
    <location>
        <begin position="6"/>
        <end position="142"/>
    </location>
</feature>
<comment type="similarity">
    <text evidence="10">Belongs to the glycosyltransferase 28 family. MurG subfamily.</text>
</comment>
<keyword evidence="3 10" id="KW-0328">Glycosyltransferase</keyword>
<dbReference type="HAMAP" id="MF_00033">
    <property type="entry name" value="MurG"/>
    <property type="match status" value="1"/>
</dbReference>
<accession>A0A4R3J9L4</accession>
<dbReference type="Pfam" id="PF03033">
    <property type="entry name" value="Glyco_transf_28"/>
    <property type="match status" value="1"/>
</dbReference>
<dbReference type="PANTHER" id="PTHR21015:SF22">
    <property type="entry name" value="GLYCOSYLTRANSFERASE"/>
    <property type="match status" value="1"/>
</dbReference>
<evidence type="ECO:0000256" key="2">
    <source>
        <dbReference type="ARBA" id="ARBA00022618"/>
    </source>
</evidence>
<keyword evidence="8 10" id="KW-0131">Cell cycle</keyword>
<comment type="catalytic activity">
    <reaction evidence="10">
        <text>di-trans,octa-cis-undecaprenyl diphospho-N-acetyl-alpha-D-muramoyl-L-alanyl-D-glutamyl-meso-2,6-diaminopimeloyl-D-alanyl-D-alanine + UDP-N-acetyl-alpha-D-glucosamine = di-trans,octa-cis-undecaprenyl diphospho-[N-acetyl-alpha-D-glucosaminyl-(1-&gt;4)]-N-acetyl-alpha-D-muramoyl-L-alanyl-D-glutamyl-meso-2,6-diaminopimeloyl-D-alanyl-D-alanine + UDP + H(+)</text>
        <dbReference type="Rhea" id="RHEA:31227"/>
        <dbReference type="ChEBI" id="CHEBI:15378"/>
        <dbReference type="ChEBI" id="CHEBI:57705"/>
        <dbReference type="ChEBI" id="CHEBI:58223"/>
        <dbReference type="ChEBI" id="CHEBI:61387"/>
        <dbReference type="ChEBI" id="CHEBI:61388"/>
        <dbReference type="EC" id="2.4.1.227"/>
    </reaction>
</comment>
<evidence type="ECO:0000256" key="8">
    <source>
        <dbReference type="ARBA" id="ARBA00023306"/>
    </source>
</evidence>
<dbReference type="InterPro" id="IPR004276">
    <property type="entry name" value="GlycoTrans_28_N"/>
</dbReference>
<comment type="caution">
    <text evidence="10">Lacks conserved residue(s) required for the propagation of feature annotation.</text>
</comment>
<dbReference type="InterPro" id="IPR007235">
    <property type="entry name" value="Glyco_trans_28_C"/>
</dbReference>
<keyword evidence="2 10" id="KW-0132">Cell division</keyword>
<feature type="domain" description="Glycosyl transferase family 28 C-terminal" evidence="12">
    <location>
        <begin position="189"/>
        <end position="355"/>
    </location>
</feature>
<keyword evidence="6 10" id="KW-0573">Peptidoglycan synthesis</keyword>
<evidence type="ECO:0000256" key="6">
    <source>
        <dbReference type="ARBA" id="ARBA00022984"/>
    </source>
</evidence>
<comment type="caution">
    <text evidence="13">The sequence shown here is derived from an EMBL/GenBank/DDBJ whole genome shotgun (WGS) entry which is preliminary data.</text>
</comment>
<evidence type="ECO:0000256" key="3">
    <source>
        <dbReference type="ARBA" id="ARBA00022676"/>
    </source>
</evidence>
<dbReference type="EC" id="2.4.1.227" evidence="10"/>
<dbReference type="GO" id="GO:0008360">
    <property type="term" value="P:regulation of cell shape"/>
    <property type="evidence" value="ECO:0007669"/>
    <property type="project" value="UniProtKB-KW"/>
</dbReference>
<dbReference type="GO" id="GO:0009252">
    <property type="term" value="P:peptidoglycan biosynthetic process"/>
    <property type="evidence" value="ECO:0007669"/>
    <property type="project" value="UniProtKB-UniRule"/>
</dbReference>
<evidence type="ECO:0000259" key="11">
    <source>
        <dbReference type="Pfam" id="PF03033"/>
    </source>
</evidence>
<dbReference type="InterPro" id="IPR006009">
    <property type="entry name" value="GlcNAc_MurG"/>
</dbReference>
<name>A0A4R3J9L4_9PROT</name>
<gene>
    <name evidence="10" type="primary">murG</name>
    <name evidence="13" type="ORF">EDD55_106152</name>
</gene>
<comment type="subcellular location">
    <subcellularLocation>
        <location evidence="10">Cell membrane</location>
        <topology evidence="10">Peripheral membrane protein</topology>
        <orientation evidence="10">Cytoplasmic side</orientation>
    </subcellularLocation>
</comment>
<proteinExistence type="inferred from homology"/>
<sequence>MSAPLIVLAAGGTGGHVFPAEALADVLRARGCRLALVTDRRGRSFGGALGKSETHYVRAGGLAGKGTLARMRSLTALAMGTLQARRLIKRLRPDVVVGFGGYPSAPTMLAATFGGYPTIIHEQNAVLGRANRLLASRVTRIATSFDRAQGLGAAAPGKVVHTGMPVRPAIVEMREIPYVPPTDDAPINLFVLGGSQGAKILSTVVPDAVARVHGALRARLRIVQQCRPEDIDAVRAQYARLGVPAELASFFDDVPQRMAAAHLVISRAGASSIAEIAAVGRPSILAPYPHAVDDHQSENAHAVDDAGAGWLIPDRALTPETLAERFESLFSLPAILTTAAQCAREFGHVDAAERLADVVFSLIEETVRTVPSGVERSLS</sequence>